<dbReference type="OrthoDB" id="9810066at2"/>
<dbReference type="AlphaFoldDB" id="A0A378LQD9"/>
<proteinExistence type="predicted"/>
<gene>
    <name evidence="1" type="ORF">NCTC11532_00745</name>
</gene>
<dbReference type="Pfam" id="PF05139">
    <property type="entry name" value="Erythro_esteras"/>
    <property type="match status" value="1"/>
</dbReference>
<evidence type="ECO:0000313" key="2">
    <source>
        <dbReference type="Proteomes" id="UP000255297"/>
    </source>
</evidence>
<dbReference type="GO" id="GO:0046677">
    <property type="term" value="P:response to antibiotic"/>
    <property type="evidence" value="ECO:0007669"/>
    <property type="project" value="InterPro"/>
</dbReference>
<dbReference type="PANTHER" id="PTHR31299:SF0">
    <property type="entry name" value="ESTERASE, PUTATIVE (AFU_ORTHOLOGUE AFUA_1G05850)-RELATED"/>
    <property type="match status" value="1"/>
</dbReference>
<organism evidence="1 2">
    <name type="scientific">Legionella wadsworthii</name>
    <dbReference type="NCBI Taxonomy" id="28088"/>
    <lineage>
        <taxon>Bacteria</taxon>
        <taxon>Pseudomonadati</taxon>
        <taxon>Pseudomonadota</taxon>
        <taxon>Gammaproteobacteria</taxon>
        <taxon>Legionellales</taxon>
        <taxon>Legionellaceae</taxon>
        <taxon>Legionella</taxon>
    </lineage>
</organism>
<dbReference type="InterPro" id="IPR014622">
    <property type="entry name" value="UCP036794_erythomycin"/>
</dbReference>
<name>A0A378LQD9_9GAMM</name>
<dbReference type="SUPFAM" id="SSF159501">
    <property type="entry name" value="EreA/ChaN-like"/>
    <property type="match status" value="1"/>
</dbReference>
<dbReference type="STRING" id="1122170.GCA_000701265_03203"/>
<dbReference type="CDD" id="cd14728">
    <property type="entry name" value="Ere-like"/>
    <property type="match status" value="1"/>
</dbReference>
<dbReference type="PANTHER" id="PTHR31299">
    <property type="entry name" value="ESTERASE, PUTATIVE (AFU_ORTHOLOGUE AFUA_1G05850)-RELATED"/>
    <property type="match status" value="1"/>
</dbReference>
<dbReference type="PIRSF" id="PIRSF036794">
    <property type="entry name" value="UCP_erythr_ester"/>
    <property type="match status" value="1"/>
</dbReference>
<dbReference type="InterPro" id="IPR007815">
    <property type="entry name" value="Emycin_Estase"/>
</dbReference>
<reference evidence="1 2" key="1">
    <citation type="submission" date="2018-06" db="EMBL/GenBank/DDBJ databases">
        <authorList>
            <consortium name="Pathogen Informatics"/>
            <person name="Doyle S."/>
        </authorList>
    </citation>
    <scope>NUCLEOTIDE SEQUENCE [LARGE SCALE GENOMIC DNA]</scope>
    <source>
        <strain evidence="1 2">NCTC11532</strain>
    </source>
</reference>
<dbReference type="EMBL" id="UGPB01000001">
    <property type="protein sequence ID" value="STY28570.1"/>
    <property type="molecule type" value="Genomic_DNA"/>
</dbReference>
<dbReference type="Gene3D" id="3.30.1870.10">
    <property type="entry name" value="EreA-like, domain 2"/>
    <property type="match status" value="1"/>
</dbReference>
<evidence type="ECO:0000313" key="1">
    <source>
        <dbReference type="EMBL" id="STY28570.1"/>
    </source>
</evidence>
<keyword evidence="2" id="KW-1185">Reference proteome</keyword>
<dbReference type="InterPro" id="IPR052036">
    <property type="entry name" value="Hydrolase/PRTase-associated"/>
</dbReference>
<sequence>MKEDALNKLIEGLNGKIVPLKSQEENYDSVIKQIGNARIVMLGEASHGTHEFYQARIKISERLIKEQGFMAIAIEGDWPDAHRVHRYLQGEGDANHSERSLSSFQRFPTWMWCNTTLPPFLHWLRQYNDHLPAAQKIGFYGLDLYSLNSSMHAVINFLMKIDPEAAQRAKQRYACFDHLNQQPEMYGYLVKAGIKKTCIQEAVGQLVELQHRAFEYLHHNGMAAEDEYFFATQNARLVKNAENYYRSMLEGRVSTWNIRDSHMAETVNVLAEQLETRFKKPAKMILWAHNSHVGDARATEMGERKEFNLGQLVREEYNQHAYSLGFSTYEGTVMAASDWGKAGEEKQINPGMQGSFEELFHLLNHKNFFLNLLDTEKLEHYLNIPRLQRAIGVVYLPDTERWSHYFFTHLPYQFDGIIHFDRTSALHPIKQEKFSHV</sequence>
<dbReference type="RefSeq" id="WP_031564132.1">
    <property type="nucleotide sequence ID" value="NZ_CAAAIS010000011.1"/>
</dbReference>
<dbReference type="Proteomes" id="UP000255297">
    <property type="component" value="Unassembled WGS sequence"/>
</dbReference>
<dbReference type="Gene3D" id="1.20.1440.30">
    <property type="entry name" value="Biosynthetic Protein domain"/>
    <property type="match status" value="1"/>
</dbReference>
<accession>A0A378LQD9</accession>
<dbReference type="Gene3D" id="3.40.1660.10">
    <property type="entry name" value="EreA-like (biosynthetic domain)"/>
    <property type="match status" value="1"/>
</dbReference>
<protein>
    <submittedName>
        <fullName evidence="1">Erythromycin esterase</fullName>
    </submittedName>
</protein>